<dbReference type="AlphaFoldDB" id="A0A417Z3T1"/>
<comment type="caution">
    <text evidence="6">The sequence shown here is derived from an EMBL/GenBank/DDBJ whole genome shotgun (WGS) entry which is preliminary data.</text>
</comment>
<feature type="coiled-coil region" evidence="4">
    <location>
        <begin position="387"/>
        <end position="500"/>
    </location>
</feature>
<feature type="coiled-coil region" evidence="4">
    <location>
        <begin position="544"/>
        <end position="578"/>
    </location>
</feature>
<dbReference type="PANTHER" id="PTHR32114:SF2">
    <property type="entry name" value="ABC TRANSPORTER ABCH.3"/>
    <property type="match status" value="1"/>
</dbReference>
<evidence type="ECO:0000256" key="4">
    <source>
        <dbReference type="SAM" id="Coils"/>
    </source>
</evidence>
<dbReference type="Pfam" id="PF13476">
    <property type="entry name" value="AAA_23"/>
    <property type="match status" value="1"/>
</dbReference>
<evidence type="ECO:0000256" key="3">
    <source>
        <dbReference type="ARBA" id="ARBA00013368"/>
    </source>
</evidence>
<dbReference type="Gene3D" id="3.40.50.300">
    <property type="entry name" value="P-loop containing nucleotide triphosphate hydrolases"/>
    <property type="match status" value="2"/>
</dbReference>
<accession>A0A417Z3T1</accession>
<dbReference type="GO" id="GO:0006302">
    <property type="term" value="P:double-strand break repair"/>
    <property type="evidence" value="ECO:0007669"/>
    <property type="project" value="InterPro"/>
</dbReference>
<protein>
    <recommendedName>
        <fullName evidence="3">Nuclease SbcCD subunit C</fullName>
    </recommendedName>
</protein>
<feature type="coiled-coil region" evidence="4">
    <location>
        <begin position="607"/>
        <end position="839"/>
    </location>
</feature>
<comment type="similarity">
    <text evidence="1">Belongs to the SMC family. SbcC subfamily.</text>
</comment>
<dbReference type="GO" id="GO:0016887">
    <property type="term" value="F:ATP hydrolysis activity"/>
    <property type="evidence" value="ECO:0007669"/>
    <property type="project" value="InterPro"/>
</dbReference>
<dbReference type="EMBL" id="QOCS01000024">
    <property type="protein sequence ID" value="RHW44887.1"/>
    <property type="molecule type" value="Genomic_DNA"/>
</dbReference>
<feature type="domain" description="Rad50/SbcC-type AAA" evidence="5">
    <location>
        <begin position="5"/>
        <end position="262"/>
    </location>
</feature>
<proteinExistence type="inferred from homology"/>
<evidence type="ECO:0000256" key="2">
    <source>
        <dbReference type="ARBA" id="ARBA00011322"/>
    </source>
</evidence>
<dbReference type="PANTHER" id="PTHR32114">
    <property type="entry name" value="ABC TRANSPORTER ABCH.3"/>
    <property type="match status" value="1"/>
</dbReference>
<reference evidence="6 7" key="1">
    <citation type="submission" date="2018-07" db="EMBL/GenBank/DDBJ databases">
        <title>Genome sequences of six Lactobacillus spp. isolated from bumble bee guts.</title>
        <authorList>
            <person name="Motta E.V.S."/>
            <person name="Moran N.A."/>
        </authorList>
    </citation>
    <scope>NUCLEOTIDE SEQUENCE [LARGE SCALE GENOMIC DNA]</scope>
    <source>
        <strain evidence="6 7">LV-8.1</strain>
    </source>
</reference>
<dbReference type="RefSeq" id="WP_118911221.1">
    <property type="nucleotide sequence ID" value="NZ_QOCS01000024.1"/>
</dbReference>
<gene>
    <name evidence="6" type="ORF">DS832_08685</name>
</gene>
<dbReference type="InterPro" id="IPR027417">
    <property type="entry name" value="P-loop_NTPase"/>
</dbReference>
<evidence type="ECO:0000256" key="1">
    <source>
        <dbReference type="ARBA" id="ARBA00006930"/>
    </source>
</evidence>
<evidence type="ECO:0000259" key="5">
    <source>
        <dbReference type="Pfam" id="PF13476"/>
    </source>
</evidence>
<keyword evidence="4" id="KW-0175">Coiled coil</keyword>
<dbReference type="Pfam" id="PF13558">
    <property type="entry name" value="SbcC_Walker_B"/>
    <property type="match status" value="1"/>
</dbReference>
<evidence type="ECO:0000313" key="7">
    <source>
        <dbReference type="Proteomes" id="UP000284822"/>
    </source>
</evidence>
<evidence type="ECO:0000313" key="6">
    <source>
        <dbReference type="EMBL" id="RHW44887.1"/>
    </source>
</evidence>
<name>A0A417Z3T1_9LACO</name>
<feature type="coiled-coil region" evidence="4">
    <location>
        <begin position="248"/>
        <end position="363"/>
    </location>
</feature>
<organism evidence="6 7">
    <name type="scientific">Bombilactobacillus bombi</name>
    <dbReference type="NCBI Taxonomy" id="1303590"/>
    <lineage>
        <taxon>Bacteria</taxon>
        <taxon>Bacillati</taxon>
        <taxon>Bacillota</taxon>
        <taxon>Bacilli</taxon>
        <taxon>Lactobacillales</taxon>
        <taxon>Lactobacillaceae</taxon>
        <taxon>Bombilactobacillus</taxon>
    </lineage>
</organism>
<dbReference type="InterPro" id="IPR038729">
    <property type="entry name" value="Rad50/SbcC_AAA"/>
</dbReference>
<dbReference type="SUPFAM" id="SSF52540">
    <property type="entry name" value="P-loop containing nucleoside triphosphate hydrolases"/>
    <property type="match status" value="1"/>
</dbReference>
<dbReference type="Proteomes" id="UP000284822">
    <property type="component" value="Unassembled WGS sequence"/>
</dbReference>
<comment type="subunit">
    <text evidence="2">Heterodimer of SbcC and SbcD.</text>
</comment>
<sequence length="1045" mass="119351">MKPLKLVMQNFGPYAKQSLDFTKLADTDIFLISGRTGCGKTTIFDALTFALYGEGISDDRKPESLRSDFADDRTPTQVDLEFEHQDLIYHVMRQPKQILAKKRGSGQKVYESTGRLEIFRADTKIAEINKLKDISIKIESVLQLSRKQFVQIVLLPQGDFRRFLMADSKDKEGVLRQIFKTGLYQRWSEVLNNQLKEQKNQQQQWQTAIISELAKVTWNQPPENLTDLNPQQQLKLLKEQQTTAHQTLATLETQQQQLEQQYQQQQTSYHDAQKQNQRWQDLKAQQQRLSDLIGQSEAMKQKQQLIAQLKWAQSQQSDYRHYQELQTAMTTKQEQLQQLTQTITTTEQQQSQLQQEQQQLTAQKPLQDQRLQEQPLLINQRPAFAQVEHLQTKLTKSQNVLAASQQQVDALHQQQQQLQQEQAELTQAVAELPTIVEQLHQVQQDQSQLLNLQQQADKLQTTQQKNQKLTNQITQAQKNLATAKDQVAALEASYQQLHNQWLESQIANLVAQLEPGTPCPICGSIEHPQPATINTVQAVSNEQVKIAEEKLRTQTAKQSELESALKEKQQQLTQATTQWQQDLTDLKQKLAQHQLITVIPEQLIDIIANLQAALDQKQIQLTRLQTQRTQLTSQSQQLDQIQQKLKTLEPTVEIAVTQLQQQQTEYQKLQVQLADAKQQLPADYPNLQALDKYLQQLQQAIKDYETAVQTNNQKLQQTEQQLAAAKASQDHIQQDYQQTNTQLQQIQAQLTQALQEQLQTNDWQILVQLLEQLPQLPQYEQQLNSYQQELLQVQTKAEELQKIIGNQQPVDLTAVKDQLQQAEQQLQTARQTYNQERDQINLNDAHLQAVEQSLQQIAGQQADINELQLLVETVNGRGEAKLGLERYVLRAQLVEILQVANEHLQQLSSGRYFLTLHKEIGTFQKNTGLEIDVYDDNVGQKRSVHTLSGGESFIAALSLALALGEVIQNESGEIKIDTLFIDEGFGSLDQDSLATALAALQNIESNSRMIGIISHVTLLQERIPYQIKVTTQGQGKSTAQIIVPA</sequence>